<gene>
    <name evidence="2" type="ORF">MB27_41410</name>
</gene>
<dbReference type="Proteomes" id="UP000054537">
    <property type="component" value="Unassembled WGS sequence"/>
</dbReference>
<feature type="transmembrane region" description="Helical" evidence="1">
    <location>
        <begin position="43"/>
        <end position="64"/>
    </location>
</feature>
<dbReference type="STRING" id="1869.MB27_41410"/>
<proteinExistence type="predicted"/>
<reference evidence="2 3" key="1">
    <citation type="submission" date="2014-10" db="EMBL/GenBank/DDBJ databases">
        <title>Draft genome sequence of Actinoplanes utahensis NRRL 12052.</title>
        <authorList>
            <person name="Velasco-Bucheli B."/>
            <person name="del Cerro C."/>
            <person name="Hormigo D."/>
            <person name="Garcia J.L."/>
            <person name="Acebal C."/>
            <person name="Arroyo M."/>
            <person name="de la Mata I."/>
        </authorList>
    </citation>
    <scope>NUCLEOTIDE SEQUENCE [LARGE SCALE GENOMIC DNA]</scope>
    <source>
        <strain evidence="2 3">NRRL 12052</strain>
    </source>
</reference>
<comment type="caution">
    <text evidence="2">The sequence shown here is derived from an EMBL/GenBank/DDBJ whole genome shotgun (WGS) entry which is preliminary data.</text>
</comment>
<keyword evidence="1" id="KW-0812">Transmembrane</keyword>
<evidence type="ECO:0000313" key="2">
    <source>
        <dbReference type="EMBL" id="KHD72118.1"/>
    </source>
</evidence>
<evidence type="ECO:0000313" key="3">
    <source>
        <dbReference type="Proteomes" id="UP000054537"/>
    </source>
</evidence>
<name>A0A0A6UAM4_ACTUT</name>
<keyword evidence="3" id="KW-1185">Reference proteome</keyword>
<sequence length="66" mass="7739">MTMPGQPEPPERSESEIRWRRLERRRERVFRQIQRDRAGGHKVPTWVLAAILGLLLAGWAYLIVTS</sequence>
<organism evidence="2 3">
    <name type="scientific">Actinoplanes utahensis</name>
    <dbReference type="NCBI Taxonomy" id="1869"/>
    <lineage>
        <taxon>Bacteria</taxon>
        <taxon>Bacillati</taxon>
        <taxon>Actinomycetota</taxon>
        <taxon>Actinomycetes</taxon>
        <taxon>Micromonosporales</taxon>
        <taxon>Micromonosporaceae</taxon>
        <taxon>Actinoplanes</taxon>
    </lineage>
</organism>
<accession>A0A0A6UAM4</accession>
<dbReference type="AlphaFoldDB" id="A0A0A6UAM4"/>
<keyword evidence="1" id="KW-0472">Membrane</keyword>
<keyword evidence="1" id="KW-1133">Transmembrane helix</keyword>
<dbReference type="EMBL" id="JRTT01000139">
    <property type="protein sequence ID" value="KHD72118.1"/>
    <property type="molecule type" value="Genomic_DNA"/>
</dbReference>
<protein>
    <submittedName>
        <fullName evidence="2">Uncharacterized protein</fullName>
    </submittedName>
</protein>
<dbReference type="RefSeq" id="WP_043533681.1">
    <property type="nucleotide sequence ID" value="NZ_BAABKU010000005.1"/>
</dbReference>
<evidence type="ECO:0000256" key="1">
    <source>
        <dbReference type="SAM" id="Phobius"/>
    </source>
</evidence>